<dbReference type="InterPro" id="IPR016181">
    <property type="entry name" value="Acyl_CoA_acyltransferase"/>
</dbReference>
<dbReference type="Proteomes" id="UP001596500">
    <property type="component" value="Unassembled WGS sequence"/>
</dbReference>
<evidence type="ECO:0000313" key="2">
    <source>
        <dbReference type="EMBL" id="MFC7440110.1"/>
    </source>
</evidence>
<gene>
    <name evidence="2" type="ORF">ACFQNG_02880</name>
</gene>
<name>A0ABW2RGQ3_9BACL</name>
<dbReference type="InterPro" id="IPR000182">
    <property type="entry name" value="GNAT_dom"/>
</dbReference>
<feature type="domain" description="N-acetyltransferase" evidence="1">
    <location>
        <begin position="24"/>
        <end position="169"/>
    </location>
</feature>
<dbReference type="EC" id="2.3.-.-" evidence="2"/>
<keyword evidence="2" id="KW-0808">Transferase</keyword>
<comment type="caution">
    <text evidence="2">The sequence shown here is derived from an EMBL/GenBank/DDBJ whole genome shotgun (WGS) entry which is preliminary data.</text>
</comment>
<dbReference type="CDD" id="cd04301">
    <property type="entry name" value="NAT_SF"/>
    <property type="match status" value="1"/>
</dbReference>
<dbReference type="EMBL" id="JBHTBW010000006">
    <property type="protein sequence ID" value="MFC7440110.1"/>
    <property type="molecule type" value="Genomic_DNA"/>
</dbReference>
<dbReference type="RefSeq" id="WP_379863323.1">
    <property type="nucleotide sequence ID" value="NZ_JBHTBW010000006.1"/>
</dbReference>
<proteinExistence type="predicted"/>
<protein>
    <submittedName>
        <fullName evidence="2">GNAT family N-acetyltransferase</fullName>
        <ecNumber evidence="2">2.3.-.-</ecNumber>
    </submittedName>
</protein>
<keyword evidence="3" id="KW-1185">Reference proteome</keyword>
<evidence type="ECO:0000313" key="3">
    <source>
        <dbReference type="Proteomes" id="UP001596500"/>
    </source>
</evidence>
<evidence type="ECO:0000259" key="1">
    <source>
        <dbReference type="PROSITE" id="PS51186"/>
    </source>
</evidence>
<dbReference type="Pfam" id="PF00583">
    <property type="entry name" value="Acetyltransf_1"/>
    <property type="match status" value="1"/>
</dbReference>
<dbReference type="SUPFAM" id="SSF55729">
    <property type="entry name" value="Acyl-CoA N-acyltransferases (Nat)"/>
    <property type="match status" value="1"/>
</dbReference>
<keyword evidence="2" id="KW-0012">Acyltransferase</keyword>
<accession>A0ABW2RGQ3</accession>
<organism evidence="2 3">
    <name type="scientific">Laceyella putida</name>
    <dbReference type="NCBI Taxonomy" id="110101"/>
    <lineage>
        <taxon>Bacteria</taxon>
        <taxon>Bacillati</taxon>
        <taxon>Bacillota</taxon>
        <taxon>Bacilli</taxon>
        <taxon>Bacillales</taxon>
        <taxon>Thermoactinomycetaceae</taxon>
        <taxon>Laceyella</taxon>
    </lineage>
</organism>
<sequence>MSFLSLSLDLSKTVPSFSLHHPEVAIHCLAEMADSKETRLHLYQLVREGVLDDPGNESGKFESYDEFTKNIYPRCYWAQRGGVFLALAGTAWVGLSCITTQGKTGHNGLTVVTRAYRGKGIATLLKKRIIAYGVAHNLSRIMTRVAETNQAMLAINQKLGFTPTLPPSP</sequence>
<dbReference type="PROSITE" id="PS51186">
    <property type="entry name" value="GNAT"/>
    <property type="match status" value="1"/>
</dbReference>
<reference evidence="3" key="1">
    <citation type="journal article" date="2019" name="Int. J. Syst. Evol. Microbiol.">
        <title>The Global Catalogue of Microorganisms (GCM) 10K type strain sequencing project: providing services to taxonomists for standard genome sequencing and annotation.</title>
        <authorList>
            <consortium name="The Broad Institute Genomics Platform"/>
            <consortium name="The Broad Institute Genome Sequencing Center for Infectious Disease"/>
            <person name="Wu L."/>
            <person name="Ma J."/>
        </authorList>
    </citation>
    <scope>NUCLEOTIDE SEQUENCE [LARGE SCALE GENOMIC DNA]</scope>
    <source>
        <strain evidence="3">CGMCC 1.12942</strain>
    </source>
</reference>
<dbReference type="Gene3D" id="3.40.630.30">
    <property type="match status" value="1"/>
</dbReference>
<dbReference type="GO" id="GO:0016746">
    <property type="term" value="F:acyltransferase activity"/>
    <property type="evidence" value="ECO:0007669"/>
    <property type="project" value="UniProtKB-KW"/>
</dbReference>